<dbReference type="EMBL" id="LDAU01000174">
    <property type="protein sequence ID" value="KRX01218.1"/>
    <property type="molecule type" value="Genomic_DNA"/>
</dbReference>
<proteinExistence type="predicted"/>
<protein>
    <submittedName>
        <fullName evidence="2">Uncharacterized protein</fullName>
    </submittedName>
</protein>
<evidence type="ECO:0000256" key="1">
    <source>
        <dbReference type="SAM" id="MobiDB-lite"/>
    </source>
</evidence>
<gene>
    <name evidence="2" type="ORF">PPERSA_05618</name>
</gene>
<feature type="region of interest" description="Disordered" evidence="1">
    <location>
        <begin position="1"/>
        <end position="35"/>
    </location>
</feature>
<reference evidence="2 3" key="1">
    <citation type="journal article" date="2015" name="Sci. Rep.">
        <title>Genome of the facultative scuticociliatosis pathogen Pseudocohnilembus persalinus provides insight into its virulence through horizontal gene transfer.</title>
        <authorList>
            <person name="Xiong J."/>
            <person name="Wang G."/>
            <person name="Cheng J."/>
            <person name="Tian M."/>
            <person name="Pan X."/>
            <person name="Warren A."/>
            <person name="Jiang C."/>
            <person name="Yuan D."/>
            <person name="Miao W."/>
        </authorList>
    </citation>
    <scope>NUCLEOTIDE SEQUENCE [LARGE SCALE GENOMIC DNA]</scope>
    <source>
        <strain evidence="2">36N120E</strain>
    </source>
</reference>
<evidence type="ECO:0000313" key="3">
    <source>
        <dbReference type="Proteomes" id="UP000054937"/>
    </source>
</evidence>
<evidence type="ECO:0000313" key="2">
    <source>
        <dbReference type="EMBL" id="KRX01218.1"/>
    </source>
</evidence>
<dbReference type="AlphaFoldDB" id="A0A0V0QGA1"/>
<dbReference type="InParanoid" id="A0A0V0QGA1"/>
<keyword evidence="3" id="KW-1185">Reference proteome</keyword>
<name>A0A0V0QGA1_PSEPJ</name>
<accession>A0A0V0QGA1</accession>
<comment type="caution">
    <text evidence="2">The sequence shown here is derived from an EMBL/GenBank/DDBJ whole genome shotgun (WGS) entry which is preliminary data.</text>
</comment>
<organism evidence="2 3">
    <name type="scientific">Pseudocohnilembus persalinus</name>
    <name type="common">Ciliate</name>
    <dbReference type="NCBI Taxonomy" id="266149"/>
    <lineage>
        <taxon>Eukaryota</taxon>
        <taxon>Sar</taxon>
        <taxon>Alveolata</taxon>
        <taxon>Ciliophora</taxon>
        <taxon>Intramacronucleata</taxon>
        <taxon>Oligohymenophorea</taxon>
        <taxon>Scuticociliatia</taxon>
        <taxon>Philasterida</taxon>
        <taxon>Pseudocohnilembidae</taxon>
        <taxon>Pseudocohnilembus</taxon>
    </lineage>
</organism>
<sequence length="128" mass="14992">MGKKKGGNKSKNQSNQNKQQQSSSKVQEQQMSQQDLLEQQQTMILYKMAEEIQPDFQPDFTEFDKNLTLTNKVVDQLESTFEKIAKNDLSELKEPEEQGSELKDVISELVKIQQFNIRKNEDLYKQYL</sequence>
<dbReference type="Proteomes" id="UP000054937">
    <property type="component" value="Unassembled WGS sequence"/>
</dbReference>
<feature type="compositionally biased region" description="Low complexity" evidence="1">
    <location>
        <begin position="9"/>
        <end position="35"/>
    </location>
</feature>